<proteinExistence type="predicted"/>
<evidence type="ECO:0000256" key="1">
    <source>
        <dbReference type="SAM" id="MobiDB-lite"/>
    </source>
</evidence>
<keyword evidence="3" id="KW-1185">Reference proteome</keyword>
<dbReference type="PANTHER" id="PTHR12162">
    <property type="entry name" value="NIBRIN-RELATED"/>
    <property type="match status" value="1"/>
</dbReference>
<dbReference type="GO" id="GO:0000724">
    <property type="term" value="P:double-strand break repair via homologous recombination"/>
    <property type="evidence" value="ECO:0007669"/>
    <property type="project" value="TreeGrafter"/>
</dbReference>
<name>A0A507DD81_9FUNG</name>
<dbReference type="STRING" id="286115.A0A507DD81"/>
<sequence length="731" mass="81127">MWFLQDRHQRTLKWIRPATDNALDRNGNITDRSTVVLARIKSEPTTEADMANLSKKPRVTIEMGNTRSETRVEGEVLRQSQVRDLYHGHIIEFLGHELQLVWKPVVALVSNNKQVLDSTVGIKRVGTYASICTVFIAEKWSPDRPTRKLMPCLASRLPVVTSDWVDEFLHVDVNNFQFPNVQDFLPAINEAENGSNRTATCLIPDDRRRCLFTSYSFVIFDARQGQKLTHIVVPCGGRVIDRSTDLADEDPVKAICRSCTSIQNPILIEPENDEFTSTVHRAVLAGAGQLADEFTVSYAIYDIDVNTVYRRDFVPPSVRALHPCQTEPSRSDLVIVEKDRDASTLFAYDTREAQTPSTRDQNVMDLDAEVPPTPAPKPRLARKVKPLEVDDYLAQLFADPESSPTTNPDARDATRPVKTKSFASLLGVQKPPAAASTPALVLVPETPPRASTSKRPAEDNADSLSNTAKRIKLPGAKTMPVEDKLALNAATPLVQATRTLGAKPPAPGHVAPRNCIDTAPKHTRHIKIADDGFSDDAPPPAARRGTHRGLFARAAARNTNTTQAYVHVQEDGQDIPEHSEDMRHVMTQMLFRPKPRQRPRPHAPGAAGVVNFKIFVSNLTLARQRLLHHGPPDTQRNGLIPVSKGKNGLMRMSLRADRRARTSPDTCKMAYGKGGGTDDELLDWLHDDEGDGPDAFRKRKLELRQDEWLVDDDIGRRMGGGSSSARTGVRR</sequence>
<dbReference type="InterPro" id="IPR040227">
    <property type="entry name" value="Nibrin-rel"/>
</dbReference>
<feature type="region of interest" description="Disordered" evidence="1">
    <location>
        <begin position="445"/>
        <end position="468"/>
    </location>
</feature>
<dbReference type="AlphaFoldDB" id="A0A507DD81"/>
<protein>
    <recommendedName>
        <fullName evidence="4">BRCT domain-containing protein</fullName>
    </recommendedName>
</protein>
<dbReference type="GO" id="GO:0007095">
    <property type="term" value="P:mitotic G2 DNA damage checkpoint signaling"/>
    <property type="evidence" value="ECO:0007669"/>
    <property type="project" value="InterPro"/>
</dbReference>
<reference evidence="2 3" key="1">
    <citation type="journal article" date="2019" name="Sci. Rep.">
        <title>Comparative genomics of chytrid fungi reveal insights into the obligate biotrophic and pathogenic lifestyle of Synchytrium endobioticum.</title>
        <authorList>
            <person name="van de Vossenberg B.T.L.H."/>
            <person name="Warris S."/>
            <person name="Nguyen H.D.T."/>
            <person name="van Gent-Pelzer M.P.E."/>
            <person name="Joly D.L."/>
            <person name="van de Geest H.C."/>
            <person name="Bonants P.J.M."/>
            <person name="Smith D.S."/>
            <person name="Levesque C.A."/>
            <person name="van der Lee T.A.J."/>
        </authorList>
    </citation>
    <scope>NUCLEOTIDE SEQUENCE [LARGE SCALE GENOMIC DNA]</scope>
    <source>
        <strain evidence="2 3">MB42</strain>
    </source>
</reference>
<dbReference type="GO" id="GO:0030870">
    <property type="term" value="C:Mre11 complex"/>
    <property type="evidence" value="ECO:0007669"/>
    <property type="project" value="InterPro"/>
</dbReference>
<dbReference type="EMBL" id="QEAN01000079">
    <property type="protein sequence ID" value="TPX49659.1"/>
    <property type="molecule type" value="Genomic_DNA"/>
</dbReference>
<organism evidence="2 3">
    <name type="scientific">Synchytrium endobioticum</name>
    <dbReference type="NCBI Taxonomy" id="286115"/>
    <lineage>
        <taxon>Eukaryota</taxon>
        <taxon>Fungi</taxon>
        <taxon>Fungi incertae sedis</taxon>
        <taxon>Chytridiomycota</taxon>
        <taxon>Chytridiomycota incertae sedis</taxon>
        <taxon>Chytridiomycetes</taxon>
        <taxon>Synchytriales</taxon>
        <taxon>Synchytriaceae</taxon>
        <taxon>Synchytrium</taxon>
    </lineage>
</organism>
<comment type="caution">
    <text evidence="2">The sequence shown here is derived from an EMBL/GenBank/DDBJ whole genome shotgun (WGS) entry which is preliminary data.</text>
</comment>
<gene>
    <name evidence="2" type="ORF">SeMB42_g02524</name>
</gene>
<dbReference type="Proteomes" id="UP000317494">
    <property type="component" value="Unassembled WGS sequence"/>
</dbReference>
<evidence type="ECO:0000313" key="3">
    <source>
        <dbReference type="Proteomes" id="UP000317494"/>
    </source>
</evidence>
<evidence type="ECO:0000313" key="2">
    <source>
        <dbReference type="EMBL" id="TPX49659.1"/>
    </source>
</evidence>
<dbReference type="VEuPathDB" id="FungiDB:SeMB42_g02524"/>
<dbReference type="GO" id="GO:0003684">
    <property type="term" value="F:damaged DNA binding"/>
    <property type="evidence" value="ECO:0007669"/>
    <property type="project" value="TreeGrafter"/>
</dbReference>
<dbReference type="PANTHER" id="PTHR12162:SF0">
    <property type="entry name" value="NIBRIN"/>
    <property type="match status" value="1"/>
</dbReference>
<evidence type="ECO:0008006" key="4">
    <source>
        <dbReference type="Google" id="ProtNLM"/>
    </source>
</evidence>
<accession>A0A507DD81</accession>